<proteinExistence type="predicted"/>
<keyword evidence="2" id="KW-1185">Reference proteome</keyword>
<organism evidence="1 2">
    <name type="scientific">Actinomycetospora cinnamomea</name>
    <dbReference type="NCBI Taxonomy" id="663609"/>
    <lineage>
        <taxon>Bacteria</taxon>
        <taxon>Bacillati</taxon>
        <taxon>Actinomycetota</taxon>
        <taxon>Actinomycetes</taxon>
        <taxon>Pseudonocardiales</taxon>
        <taxon>Pseudonocardiaceae</taxon>
        <taxon>Actinomycetospora</taxon>
    </lineage>
</organism>
<evidence type="ECO:0000313" key="2">
    <source>
        <dbReference type="Proteomes" id="UP000245639"/>
    </source>
</evidence>
<protein>
    <submittedName>
        <fullName evidence="1">Uncharacterized protein</fullName>
    </submittedName>
</protein>
<comment type="caution">
    <text evidence="1">The sequence shown here is derived from an EMBL/GenBank/DDBJ whole genome shotgun (WGS) entry which is preliminary data.</text>
</comment>
<gene>
    <name evidence="1" type="ORF">C8D89_101138</name>
</gene>
<sequence>MLAPVQPDPARDVPDTDPAEVHRRSVALIRGMDAGDLEAVGALLAELAGPEEFAAQVVSLASLARLLLDQREDTAPGADEARAAVLHELANVLTAAEGG</sequence>
<reference evidence="1 2" key="1">
    <citation type="submission" date="2018-04" db="EMBL/GenBank/DDBJ databases">
        <title>Genomic Encyclopedia of Type Strains, Phase IV (KMG-IV): sequencing the most valuable type-strain genomes for metagenomic binning, comparative biology and taxonomic classification.</title>
        <authorList>
            <person name="Goeker M."/>
        </authorList>
    </citation>
    <scope>NUCLEOTIDE SEQUENCE [LARGE SCALE GENOMIC DNA]</scope>
    <source>
        <strain evidence="1 2">DSM 45771</strain>
    </source>
</reference>
<dbReference type="Proteomes" id="UP000245639">
    <property type="component" value="Unassembled WGS sequence"/>
</dbReference>
<evidence type="ECO:0000313" key="1">
    <source>
        <dbReference type="EMBL" id="PVZ14274.1"/>
    </source>
</evidence>
<dbReference type="AlphaFoldDB" id="A0A2U1FQ47"/>
<dbReference type="EMBL" id="QEKW01000001">
    <property type="protein sequence ID" value="PVZ14274.1"/>
    <property type="molecule type" value="Genomic_DNA"/>
</dbReference>
<accession>A0A2U1FQ47</accession>
<name>A0A2U1FQ47_9PSEU</name>